<name>A0ABD0LHM1_9CAEN</name>
<reference evidence="1 2" key="1">
    <citation type="journal article" date="2023" name="Sci. Data">
        <title>Genome assembly of the Korean intertidal mud-creeper Batillaria attramentaria.</title>
        <authorList>
            <person name="Patra A.K."/>
            <person name="Ho P.T."/>
            <person name="Jun S."/>
            <person name="Lee S.J."/>
            <person name="Kim Y."/>
            <person name="Won Y.J."/>
        </authorList>
    </citation>
    <scope>NUCLEOTIDE SEQUENCE [LARGE SCALE GENOMIC DNA]</scope>
    <source>
        <strain evidence="1">Wonlab-2016</strain>
    </source>
</reference>
<comment type="caution">
    <text evidence="1">The sequence shown here is derived from an EMBL/GenBank/DDBJ whole genome shotgun (WGS) entry which is preliminary data.</text>
</comment>
<dbReference type="EMBL" id="JACVVK020000047">
    <property type="protein sequence ID" value="KAK7499001.1"/>
    <property type="molecule type" value="Genomic_DNA"/>
</dbReference>
<dbReference type="AlphaFoldDB" id="A0ABD0LHM1"/>
<organism evidence="1 2">
    <name type="scientific">Batillaria attramentaria</name>
    <dbReference type="NCBI Taxonomy" id="370345"/>
    <lineage>
        <taxon>Eukaryota</taxon>
        <taxon>Metazoa</taxon>
        <taxon>Spiralia</taxon>
        <taxon>Lophotrochozoa</taxon>
        <taxon>Mollusca</taxon>
        <taxon>Gastropoda</taxon>
        <taxon>Caenogastropoda</taxon>
        <taxon>Sorbeoconcha</taxon>
        <taxon>Cerithioidea</taxon>
        <taxon>Batillariidae</taxon>
        <taxon>Batillaria</taxon>
    </lineage>
</organism>
<evidence type="ECO:0000313" key="1">
    <source>
        <dbReference type="EMBL" id="KAK7499001.1"/>
    </source>
</evidence>
<evidence type="ECO:0000313" key="2">
    <source>
        <dbReference type="Proteomes" id="UP001519460"/>
    </source>
</evidence>
<feature type="non-terminal residue" evidence="1">
    <location>
        <position position="1"/>
    </location>
</feature>
<gene>
    <name evidence="1" type="ORF">BaRGS_00009810</name>
</gene>
<protein>
    <submittedName>
        <fullName evidence="1">Uncharacterized protein</fullName>
    </submittedName>
</protein>
<keyword evidence="2" id="KW-1185">Reference proteome</keyword>
<proteinExistence type="predicted"/>
<sequence>VQIVKREGSLSGYFPIGVTNEVPATLAMPDDSCEWKSAFVIRGSSVLAYGRVVQIVQKEKRDNIPVFLPIGLTKEDPATVTLPEATWHWKSAVVIECSSVRAYGREVQIVQKEKSFVASFFPIGVTNEDPATLTLPEDSFHWKSAFVISVRSVLAYGREVQIVNREGSLSGYFPIGVTNEVPATLTLPDDSCEWKSAFVIRGSSVLAYGRVTLPDNAKITETGMLISAELVES</sequence>
<accession>A0ABD0LHM1</accession>
<dbReference type="Proteomes" id="UP001519460">
    <property type="component" value="Unassembled WGS sequence"/>
</dbReference>